<comment type="caution">
    <text evidence="1">The sequence shown here is derived from an EMBL/GenBank/DDBJ whole genome shotgun (WGS) entry which is preliminary data.</text>
</comment>
<dbReference type="STRING" id="1044.EH31_04285"/>
<dbReference type="eggNOG" id="COG4221">
    <property type="taxonomic scope" value="Bacteria"/>
</dbReference>
<dbReference type="EMBL" id="JMIW01000001">
    <property type="protein sequence ID" value="KEO91898.1"/>
    <property type="molecule type" value="Genomic_DNA"/>
</dbReference>
<dbReference type="AlphaFoldDB" id="A0A074MJ60"/>
<dbReference type="PANTHER" id="PTHR33835">
    <property type="entry name" value="YALI0C07656P"/>
    <property type="match status" value="1"/>
</dbReference>
<dbReference type="Proteomes" id="UP000027647">
    <property type="component" value="Unassembled WGS sequence"/>
</dbReference>
<organism evidence="1 2">
    <name type="scientific">Erythrobacter longus</name>
    <dbReference type="NCBI Taxonomy" id="1044"/>
    <lineage>
        <taxon>Bacteria</taxon>
        <taxon>Pseudomonadati</taxon>
        <taxon>Pseudomonadota</taxon>
        <taxon>Alphaproteobacteria</taxon>
        <taxon>Sphingomonadales</taxon>
        <taxon>Erythrobacteraceae</taxon>
        <taxon>Erythrobacter/Porphyrobacter group</taxon>
        <taxon>Erythrobacter</taxon>
    </lineage>
</organism>
<evidence type="ECO:0000313" key="2">
    <source>
        <dbReference type="Proteomes" id="UP000027647"/>
    </source>
</evidence>
<proteinExistence type="predicted"/>
<dbReference type="InterPro" id="IPR025638">
    <property type="entry name" value="DUF4336"/>
</dbReference>
<dbReference type="OrthoDB" id="450111at2"/>
<protein>
    <recommendedName>
        <fullName evidence="3">DUF4336 domain-containing protein</fullName>
    </recommendedName>
</protein>
<evidence type="ECO:0008006" key="3">
    <source>
        <dbReference type="Google" id="ProtNLM"/>
    </source>
</evidence>
<reference evidence="1 2" key="1">
    <citation type="submission" date="2014-04" db="EMBL/GenBank/DDBJ databases">
        <title>A comprehensive comparison of genomes of Erythrobacter spp. strains.</title>
        <authorList>
            <person name="Zheng Q."/>
        </authorList>
    </citation>
    <scope>NUCLEOTIDE SEQUENCE [LARGE SCALE GENOMIC DNA]</scope>
    <source>
        <strain evidence="1 2">DSM 6997</strain>
    </source>
</reference>
<name>A0A074MJ60_ERYLO</name>
<dbReference type="Pfam" id="PF14234">
    <property type="entry name" value="DUF4336"/>
    <property type="match status" value="1"/>
</dbReference>
<accession>A0A074MJ60</accession>
<dbReference type="RefSeq" id="WP_034958257.1">
    <property type="nucleotide sequence ID" value="NZ_JMIW01000001.1"/>
</dbReference>
<keyword evidence="2" id="KW-1185">Reference proteome</keyword>
<dbReference type="PANTHER" id="PTHR33835:SF1">
    <property type="entry name" value="METALLO-BETA-LACTAMASE DOMAIN-CONTAINING PROTEIN"/>
    <property type="match status" value="1"/>
</dbReference>
<gene>
    <name evidence="1" type="ORF">EH31_04285</name>
</gene>
<sequence>MPTALGYRPYEPLLTLKPWGENIWIVDGPEVRYGFGPLQVPCPTRMTVIRLSDGSLFVHSPVELTQGLGKELAQVGPVAHLVAPNQNHFIFLKLWADAYPDAHVFAATGLADRTEVPANTPLTSEVDGPWSTDIDHLRLELGDFTESVFFHRASRTMIVTDLMMNYEAKRIQNPFMRLFLKLGGAAGPHGQPSIDMRFALRPYSEALKSGLEAMLLLEPEALILAHGACYPENAAQEIRLAFPDFV</sequence>
<evidence type="ECO:0000313" key="1">
    <source>
        <dbReference type="EMBL" id="KEO91898.1"/>
    </source>
</evidence>